<evidence type="ECO:0000259" key="9">
    <source>
        <dbReference type="Pfam" id="PF01699"/>
    </source>
</evidence>
<dbReference type="Proteomes" id="UP001604277">
    <property type="component" value="Unassembled WGS sequence"/>
</dbReference>
<gene>
    <name evidence="10" type="ORF">Fot_06750</name>
</gene>
<evidence type="ECO:0000256" key="7">
    <source>
        <dbReference type="ARBA" id="ARBA00023136"/>
    </source>
</evidence>
<evidence type="ECO:0000256" key="2">
    <source>
        <dbReference type="ARBA" id="ARBA00022448"/>
    </source>
</evidence>
<dbReference type="Pfam" id="PF01699">
    <property type="entry name" value="Na_Ca_ex"/>
    <property type="match status" value="1"/>
</dbReference>
<keyword evidence="7 8" id="KW-0472">Membrane</keyword>
<evidence type="ECO:0000313" key="11">
    <source>
        <dbReference type="Proteomes" id="UP001604277"/>
    </source>
</evidence>
<keyword evidence="11" id="KW-1185">Reference proteome</keyword>
<evidence type="ECO:0000256" key="6">
    <source>
        <dbReference type="ARBA" id="ARBA00023065"/>
    </source>
</evidence>
<evidence type="ECO:0000256" key="1">
    <source>
        <dbReference type="ARBA" id="ARBA00004127"/>
    </source>
</evidence>
<evidence type="ECO:0000256" key="4">
    <source>
        <dbReference type="ARBA" id="ARBA00022692"/>
    </source>
</evidence>
<dbReference type="GO" id="GO:0012505">
    <property type="term" value="C:endomembrane system"/>
    <property type="evidence" value="ECO:0007669"/>
    <property type="project" value="UniProtKB-SubCell"/>
</dbReference>
<sequence length="124" mass="13782">MLQEPRAYSKHAGPYARKYSNNFHELTNREHKLLINQSDAIIVENARLTTLKAVLLLLLGTIIAVVFSYPLVDAVDNFSNATNIPSFFTSFIMLPLATRSSKPVSAIIFASQKKLRSASLTLSE</sequence>
<dbReference type="InterPro" id="IPR004713">
    <property type="entry name" value="CaH_exchang"/>
</dbReference>
<dbReference type="AlphaFoldDB" id="A0ABD1WU69"/>
<organism evidence="10 11">
    <name type="scientific">Forsythia ovata</name>
    <dbReference type="NCBI Taxonomy" id="205694"/>
    <lineage>
        <taxon>Eukaryota</taxon>
        <taxon>Viridiplantae</taxon>
        <taxon>Streptophyta</taxon>
        <taxon>Embryophyta</taxon>
        <taxon>Tracheophyta</taxon>
        <taxon>Spermatophyta</taxon>
        <taxon>Magnoliopsida</taxon>
        <taxon>eudicotyledons</taxon>
        <taxon>Gunneridae</taxon>
        <taxon>Pentapetalae</taxon>
        <taxon>asterids</taxon>
        <taxon>lamiids</taxon>
        <taxon>Lamiales</taxon>
        <taxon>Oleaceae</taxon>
        <taxon>Forsythieae</taxon>
        <taxon>Forsythia</taxon>
    </lineage>
</organism>
<dbReference type="GO" id="GO:0016020">
    <property type="term" value="C:membrane"/>
    <property type="evidence" value="ECO:0007669"/>
    <property type="project" value="UniProtKB-ARBA"/>
</dbReference>
<comment type="caution">
    <text evidence="10">The sequence shown here is derived from an EMBL/GenBank/DDBJ whole genome shotgun (WGS) entry which is preliminary data.</text>
</comment>
<feature type="transmembrane region" description="Helical" evidence="8">
    <location>
        <begin position="53"/>
        <end position="72"/>
    </location>
</feature>
<dbReference type="PANTHER" id="PTHR31503:SF36">
    <property type="entry name" value="SODIUM_CALCIUM EXCHANGER MEMBRANE REGION DOMAIN-CONTAINING PROTEIN"/>
    <property type="match status" value="1"/>
</dbReference>
<evidence type="ECO:0000313" key="10">
    <source>
        <dbReference type="EMBL" id="KAL2553131.1"/>
    </source>
</evidence>
<dbReference type="PANTHER" id="PTHR31503">
    <property type="entry name" value="VACUOLAR CALCIUM ION TRANSPORTER"/>
    <property type="match status" value="1"/>
</dbReference>
<accession>A0ABD1WU69</accession>
<name>A0ABD1WU69_9LAMI</name>
<dbReference type="GO" id="GO:0015368">
    <property type="term" value="F:calcium:monoatomic cation antiporter activity"/>
    <property type="evidence" value="ECO:0007669"/>
    <property type="project" value="UniProtKB-ARBA"/>
</dbReference>
<feature type="domain" description="Sodium/calcium exchanger membrane region" evidence="9">
    <location>
        <begin position="53"/>
        <end position="118"/>
    </location>
</feature>
<proteinExistence type="predicted"/>
<evidence type="ECO:0000256" key="5">
    <source>
        <dbReference type="ARBA" id="ARBA00022989"/>
    </source>
</evidence>
<keyword evidence="5 8" id="KW-1133">Transmembrane helix</keyword>
<keyword evidence="4 8" id="KW-0812">Transmembrane</keyword>
<reference evidence="11" key="1">
    <citation type="submission" date="2024-07" db="EMBL/GenBank/DDBJ databases">
        <title>Two chromosome-level genome assemblies of Korean endemic species Abeliophyllum distichum and Forsythia ovata (Oleaceae).</title>
        <authorList>
            <person name="Jang H."/>
        </authorList>
    </citation>
    <scope>NUCLEOTIDE SEQUENCE [LARGE SCALE GENOMIC DNA]</scope>
</reference>
<dbReference type="EMBL" id="JBFOLJ010000002">
    <property type="protein sequence ID" value="KAL2553131.1"/>
    <property type="molecule type" value="Genomic_DNA"/>
</dbReference>
<evidence type="ECO:0000256" key="8">
    <source>
        <dbReference type="SAM" id="Phobius"/>
    </source>
</evidence>
<keyword evidence="3" id="KW-0050">Antiport</keyword>
<protein>
    <submittedName>
        <fullName evidence="10">Sodium/calcium exchanger family protein/calcium-binding EF hand family protein</fullName>
    </submittedName>
</protein>
<keyword evidence="2" id="KW-0813">Transport</keyword>
<comment type="subcellular location">
    <subcellularLocation>
        <location evidence="1">Endomembrane system</location>
        <topology evidence="1">Multi-pass membrane protein</topology>
    </subcellularLocation>
</comment>
<dbReference type="InterPro" id="IPR004837">
    <property type="entry name" value="NaCa_Exmemb"/>
</dbReference>
<evidence type="ECO:0000256" key="3">
    <source>
        <dbReference type="ARBA" id="ARBA00022449"/>
    </source>
</evidence>
<keyword evidence="6" id="KW-0406">Ion transport</keyword>